<dbReference type="InterPro" id="IPR015797">
    <property type="entry name" value="NUDIX_hydrolase-like_dom_sf"/>
</dbReference>
<dbReference type="GO" id="GO:0016787">
    <property type="term" value="F:hydrolase activity"/>
    <property type="evidence" value="ECO:0007669"/>
    <property type="project" value="UniProtKB-KW"/>
</dbReference>
<dbReference type="PRINTS" id="PR00502">
    <property type="entry name" value="NUDIXFAMILY"/>
</dbReference>
<comment type="catalytic activity">
    <reaction evidence="9">
        <text>a 5'-end NAD(+)-phospho-ribonucleoside in mRNA + H2O = a 5'-end phospho-adenosine-phospho-ribonucleoside in mRNA + beta-nicotinamide D-ribonucleotide + 2 H(+)</text>
        <dbReference type="Rhea" id="RHEA:60876"/>
        <dbReference type="Rhea" id="RHEA-COMP:15698"/>
        <dbReference type="Rhea" id="RHEA-COMP:15719"/>
        <dbReference type="ChEBI" id="CHEBI:14649"/>
        <dbReference type="ChEBI" id="CHEBI:15377"/>
        <dbReference type="ChEBI" id="CHEBI:15378"/>
        <dbReference type="ChEBI" id="CHEBI:144029"/>
        <dbReference type="ChEBI" id="CHEBI:144051"/>
    </reaction>
    <physiologicalReaction direction="left-to-right" evidence="9">
        <dbReference type="Rhea" id="RHEA:60877"/>
    </physiologicalReaction>
</comment>
<evidence type="ECO:0000256" key="9">
    <source>
        <dbReference type="ARBA" id="ARBA00023679"/>
    </source>
</evidence>
<evidence type="ECO:0000313" key="13">
    <source>
        <dbReference type="Proteomes" id="UP001203338"/>
    </source>
</evidence>
<protein>
    <recommendedName>
        <fullName evidence="4">NAD(+) diphosphatase</fullName>
        <ecNumber evidence="4">3.6.1.22</ecNumber>
    </recommendedName>
</protein>
<dbReference type="PROSITE" id="PS00893">
    <property type="entry name" value="NUDIX_BOX"/>
    <property type="match status" value="1"/>
</dbReference>
<dbReference type="PROSITE" id="PS51462">
    <property type="entry name" value="NUDIX"/>
    <property type="match status" value="1"/>
</dbReference>
<evidence type="ECO:0000256" key="8">
    <source>
        <dbReference type="ARBA" id="ARBA00023027"/>
    </source>
</evidence>
<evidence type="ECO:0000256" key="1">
    <source>
        <dbReference type="ARBA" id="ARBA00001946"/>
    </source>
</evidence>
<feature type="domain" description="Nudix hydrolase" evidence="11">
    <location>
        <begin position="144"/>
        <end position="267"/>
    </location>
</feature>
<dbReference type="InterPro" id="IPR000086">
    <property type="entry name" value="NUDIX_hydrolase_dom"/>
</dbReference>
<dbReference type="CDD" id="cd03429">
    <property type="entry name" value="NUDIX_NADH_pyrophosphatase_Nudt13"/>
    <property type="match status" value="1"/>
</dbReference>
<dbReference type="InterPro" id="IPR020084">
    <property type="entry name" value="NUDIX_hydrolase_CS"/>
</dbReference>
<reference evidence="12 13" key="1">
    <citation type="submission" date="2022-05" db="EMBL/GenBank/DDBJ databases">
        <authorList>
            <person name="Park J.-S."/>
        </authorList>
    </citation>
    <scope>NUCLEOTIDE SEQUENCE [LARGE SCALE GENOMIC DNA]</scope>
    <source>
        <strain evidence="12 13">2012CJ34-2</strain>
    </source>
</reference>
<evidence type="ECO:0000259" key="11">
    <source>
        <dbReference type="PROSITE" id="PS51462"/>
    </source>
</evidence>
<keyword evidence="6 10" id="KW-0378">Hydrolase</keyword>
<dbReference type="InterPro" id="IPR049734">
    <property type="entry name" value="NudC-like_C"/>
</dbReference>
<comment type="caution">
    <text evidence="12">The sequence shown here is derived from an EMBL/GenBank/DDBJ whole genome shotgun (WGS) entry which is preliminary data.</text>
</comment>
<keyword evidence="7" id="KW-0460">Magnesium</keyword>
<sequence length="272" mass="30660">MILHHQDLDHFQIEAPTEGSSHQWLYLVFVKGQIVPAPDQGYCWTALPVQEEHILQRHTLGSSDTCAFVAVEVAPNRILIEPEPLRSAIISDKLPGQILLQAGALINWGRNFRFCPRCKTRLEPVEKGADRSRTCSQCSFRAYPVLSPCIIVLITRGDSILLARSHRHPPGFRSLVAGFVEPGEDLEQAVAREVMEETGIKVTDIQYSSSQPWPFPHNLMVGFTARYESGELTIDPEELAAADWYPVDKLPKLPPKQTIARSLIDRWVERCM</sequence>
<evidence type="ECO:0000256" key="7">
    <source>
        <dbReference type="ARBA" id="ARBA00022842"/>
    </source>
</evidence>
<evidence type="ECO:0000313" key="12">
    <source>
        <dbReference type="EMBL" id="MCL6269842.1"/>
    </source>
</evidence>
<dbReference type="Gene3D" id="3.90.79.10">
    <property type="entry name" value="Nucleoside Triphosphate Pyrophosphohydrolase"/>
    <property type="match status" value="1"/>
</dbReference>
<dbReference type="EC" id="3.6.1.22" evidence="4"/>
<evidence type="ECO:0000256" key="6">
    <source>
        <dbReference type="ARBA" id="ARBA00022801"/>
    </source>
</evidence>
<accession>A0ABT0PGE9</accession>
<dbReference type="PANTHER" id="PTHR42904">
    <property type="entry name" value="NUDIX HYDROLASE, NUDC SUBFAMILY"/>
    <property type="match status" value="1"/>
</dbReference>
<dbReference type="EMBL" id="JAMFLX010000008">
    <property type="protein sequence ID" value="MCL6269842.1"/>
    <property type="molecule type" value="Genomic_DNA"/>
</dbReference>
<keyword evidence="8" id="KW-0520">NAD</keyword>
<comment type="similarity">
    <text evidence="3">Belongs to the Nudix hydrolase family. NudC subfamily.</text>
</comment>
<evidence type="ECO:0000256" key="5">
    <source>
        <dbReference type="ARBA" id="ARBA00022723"/>
    </source>
</evidence>
<dbReference type="NCBIfam" id="NF001299">
    <property type="entry name" value="PRK00241.1"/>
    <property type="match status" value="1"/>
</dbReference>
<gene>
    <name evidence="12" type="primary">nudC</name>
    <name evidence="12" type="ORF">M3P05_07795</name>
</gene>
<dbReference type="PANTHER" id="PTHR42904:SF6">
    <property type="entry name" value="NAD-CAPPED RNA HYDROLASE NUDT12"/>
    <property type="match status" value="1"/>
</dbReference>
<keyword evidence="13" id="KW-1185">Reference proteome</keyword>
<evidence type="ECO:0000256" key="10">
    <source>
        <dbReference type="RuleBase" id="RU003476"/>
    </source>
</evidence>
<keyword evidence="5" id="KW-0479">Metal-binding</keyword>
<evidence type="ECO:0000256" key="3">
    <source>
        <dbReference type="ARBA" id="ARBA00009595"/>
    </source>
</evidence>
<proteinExistence type="inferred from homology"/>
<name>A0ABT0PGE9_9GAMM</name>
<dbReference type="Proteomes" id="UP001203338">
    <property type="component" value="Unassembled WGS sequence"/>
</dbReference>
<dbReference type="Pfam" id="PF00293">
    <property type="entry name" value="NUDIX"/>
    <property type="match status" value="1"/>
</dbReference>
<organism evidence="12 13">
    <name type="scientific">Parendozoicomonas callyspongiae</name>
    <dbReference type="NCBI Taxonomy" id="2942213"/>
    <lineage>
        <taxon>Bacteria</taxon>
        <taxon>Pseudomonadati</taxon>
        <taxon>Pseudomonadota</taxon>
        <taxon>Gammaproteobacteria</taxon>
        <taxon>Oceanospirillales</taxon>
        <taxon>Endozoicomonadaceae</taxon>
        <taxon>Parendozoicomonas</taxon>
    </lineage>
</organism>
<dbReference type="InterPro" id="IPR020476">
    <property type="entry name" value="Nudix_hydrolase"/>
</dbReference>
<dbReference type="InterPro" id="IPR050241">
    <property type="entry name" value="NAD-cap_RNA_hydrolase_NudC"/>
</dbReference>
<comment type="cofactor">
    <cofactor evidence="2">
        <name>Zn(2+)</name>
        <dbReference type="ChEBI" id="CHEBI:29105"/>
    </cofactor>
</comment>
<comment type="cofactor">
    <cofactor evidence="1">
        <name>Mg(2+)</name>
        <dbReference type="ChEBI" id="CHEBI:18420"/>
    </cofactor>
</comment>
<dbReference type="SUPFAM" id="SSF55811">
    <property type="entry name" value="Nudix"/>
    <property type="match status" value="1"/>
</dbReference>
<evidence type="ECO:0000256" key="4">
    <source>
        <dbReference type="ARBA" id="ARBA00012381"/>
    </source>
</evidence>
<dbReference type="RefSeq" id="WP_249698941.1">
    <property type="nucleotide sequence ID" value="NZ_JAMFLX010000008.1"/>
</dbReference>
<dbReference type="Gene3D" id="3.90.79.20">
    <property type="match status" value="1"/>
</dbReference>
<evidence type="ECO:0000256" key="2">
    <source>
        <dbReference type="ARBA" id="ARBA00001947"/>
    </source>
</evidence>